<dbReference type="EMBL" id="JAPEVG010000069">
    <property type="protein sequence ID" value="KAJ8488038.1"/>
    <property type="molecule type" value="Genomic_DNA"/>
</dbReference>
<feature type="region of interest" description="Disordered" evidence="1">
    <location>
        <begin position="1"/>
        <end position="20"/>
    </location>
</feature>
<dbReference type="SUPFAM" id="SSF54631">
    <property type="entry name" value="CBS-domain pair"/>
    <property type="match status" value="1"/>
</dbReference>
<feature type="compositionally biased region" description="Basic and acidic residues" evidence="1">
    <location>
        <begin position="166"/>
        <end position="187"/>
    </location>
</feature>
<feature type="region of interest" description="Disordered" evidence="1">
    <location>
        <begin position="161"/>
        <end position="187"/>
    </location>
</feature>
<dbReference type="Gene3D" id="3.10.580.10">
    <property type="entry name" value="CBS-domain"/>
    <property type="match status" value="1"/>
</dbReference>
<reference evidence="3" key="1">
    <citation type="submission" date="2022-11" db="EMBL/GenBank/DDBJ databases">
        <title>Genome Sequence of Cubamyces cubensis.</title>
        <authorList>
            <person name="Buettner E."/>
        </authorList>
    </citation>
    <scope>NUCLEOTIDE SEQUENCE</scope>
    <source>
        <strain evidence="3">MPL-01</strain>
    </source>
</reference>
<dbReference type="Pfam" id="PF00571">
    <property type="entry name" value="CBS"/>
    <property type="match status" value="1"/>
</dbReference>
<evidence type="ECO:0000313" key="3">
    <source>
        <dbReference type="EMBL" id="KAJ8488038.1"/>
    </source>
</evidence>
<dbReference type="PANTHER" id="PTHR42115">
    <property type="entry name" value="BETA-SYNTHASE (BETA-THIONASE), PUTATIVE (AFU_ORTHOLOGUE AFUA_3G08420)-RELATED"/>
    <property type="match status" value="1"/>
</dbReference>
<keyword evidence="4" id="KW-1185">Reference proteome</keyword>
<feature type="domain" description="CBS" evidence="2">
    <location>
        <begin position="26"/>
        <end position="73"/>
    </location>
</feature>
<sequence length="187" mass="20543">MATSTAAAAQATSSSPASDKYRGAVVEDLQLPPAFALPSDEAISRAIEMAYERDFSHIPVLDRNRKLLGYIDVAALKAKWEAGKANPDDKVSQYMTKFKRTAGTPYTIITPSTPLAELEGFLKQNEFAIVTDWDRKFVLGVATLQDLEASSRVAPSVLISEPNVEPTRREELKKGLYNRAEDPKKGL</sequence>
<gene>
    <name evidence="3" type="ORF">ONZ51_g3806</name>
</gene>
<comment type="caution">
    <text evidence="3">The sequence shown here is derived from an EMBL/GenBank/DDBJ whole genome shotgun (WGS) entry which is preliminary data.</text>
</comment>
<feature type="compositionally biased region" description="Low complexity" evidence="1">
    <location>
        <begin position="1"/>
        <end position="18"/>
    </location>
</feature>
<evidence type="ECO:0000259" key="2">
    <source>
        <dbReference type="Pfam" id="PF00571"/>
    </source>
</evidence>
<name>A0AAD7TX24_9APHY</name>
<protein>
    <recommendedName>
        <fullName evidence="2">CBS domain-containing protein</fullName>
    </recommendedName>
</protein>
<dbReference type="AlphaFoldDB" id="A0AAD7TX24"/>
<evidence type="ECO:0000313" key="4">
    <source>
        <dbReference type="Proteomes" id="UP001215151"/>
    </source>
</evidence>
<proteinExistence type="predicted"/>
<evidence type="ECO:0000256" key="1">
    <source>
        <dbReference type="SAM" id="MobiDB-lite"/>
    </source>
</evidence>
<dbReference type="Proteomes" id="UP001215151">
    <property type="component" value="Unassembled WGS sequence"/>
</dbReference>
<accession>A0AAD7TX24</accession>
<dbReference type="PANTHER" id="PTHR42115:SF1">
    <property type="entry name" value="BETA-SYNTHASE (BETA-THIONASE), PUTATIVE (AFU_ORTHOLOGUE AFUA_3G08420)-RELATED"/>
    <property type="match status" value="1"/>
</dbReference>
<organism evidence="3 4">
    <name type="scientific">Trametes cubensis</name>
    <dbReference type="NCBI Taxonomy" id="1111947"/>
    <lineage>
        <taxon>Eukaryota</taxon>
        <taxon>Fungi</taxon>
        <taxon>Dikarya</taxon>
        <taxon>Basidiomycota</taxon>
        <taxon>Agaricomycotina</taxon>
        <taxon>Agaricomycetes</taxon>
        <taxon>Polyporales</taxon>
        <taxon>Polyporaceae</taxon>
        <taxon>Trametes</taxon>
    </lineage>
</organism>
<dbReference type="InterPro" id="IPR000644">
    <property type="entry name" value="CBS_dom"/>
</dbReference>
<dbReference type="InterPro" id="IPR046342">
    <property type="entry name" value="CBS_dom_sf"/>
</dbReference>